<comment type="similarity">
    <text evidence="1">Belongs to the ATP-dependent AMP-binding enzyme family.</text>
</comment>
<proteinExistence type="inferred from homology"/>
<dbReference type="Proteomes" id="UP000287519">
    <property type="component" value="Unassembled WGS sequence"/>
</dbReference>
<protein>
    <submittedName>
        <fullName evidence="4">Long-chain-fatty-acid--CoA ligase</fullName>
    </submittedName>
</protein>
<evidence type="ECO:0000256" key="1">
    <source>
        <dbReference type="ARBA" id="ARBA00006432"/>
    </source>
</evidence>
<organism evidence="4 5">
    <name type="scientific">Rhodococcus wratislaviensis</name>
    <name type="common">Tsukamurella wratislaviensis</name>
    <dbReference type="NCBI Taxonomy" id="44752"/>
    <lineage>
        <taxon>Bacteria</taxon>
        <taxon>Bacillati</taxon>
        <taxon>Actinomycetota</taxon>
        <taxon>Actinomycetes</taxon>
        <taxon>Mycobacteriales</taxon>
        <taxon>Nocardiaceae</taxon>
        <taxon>Rhodococcus</taxon>
    </lineage>
</organism>
<accession>A0A402BZP9</accession>
<dbReference type="PANTHER" id="PTHR43201:SF5">
    <property type="entry name" value="MEDIUM-CHAIN ACYL-COA LIGASE ACSF2, MITOCHONDRIAL"/>
    <property type="match status" value="1"/>
</dbReference>
<evidence type="ECO:0000313" key="4">
    <source>
        <dbReference type="EMBL" id="GCE36817.1"/>
    </source>
</evidence>
<evidence type="ECO:0000313" key="5">
    <source>
        <dbReference type="Proteomes" id="UP000287519"/>
    </source>
</evidence>
<reference evidence="4 5" key="1">
    <citation type="submission" date="2018-11" db="EMBL/GenBank/DDBJ databases">
        <title>Microbial catabolism of amino acid.</title>
        <authorList>
            <person name="Hibi M."/>
            <person name="Ogawa J."/>
        </authorList>
    </citation>
    <scope>NUCLEOTIDE SEQUENCE [LARGE SCALE GENOMIC DNA]</scope>
    <source>
        <strain evidence="4 5">C31-06</strain>
    </source>
</reference>
<evidence type="ECO:0000259" key="3">
    <source>
        <dbReference type="Pfam" id="PF13193"/>
    </source>
</evidence>
<dbReference type="PANTHER" id="PTHR43201">
    <property type="entry name" value="ACYL-COA SYNTHETASE"/>
    <property type="match status" value="1"/>
</dbReference>
<dbReference type="AlphaFoldDB" id="A0A402BZP9"/>
<feature type="domain" description="AMP-binding enzyme C-terminal" evidence="3">
    <location>
        <begin position="56"/>
        <end position="130"/>
    </location>
</feature>
<keyword evidence="2 4" id="KW-0436">Ligase</keyword>
<dbReference type="FunFam" id="3.30.300.30:FF:000008">
    <property type="entry name" value="2,3-dihydroxybenzoate-AMP ligase"/>
    <property type="match status" value="1"/>
</dbReference>
<sequence>MMPGCWCNEEATRATLVDGRLQTGDLGTLDENGFLTFVDRLEDMIISGGLNISPAEIEAVINQIPGVEEVAVISVGDAKFGETPAALVRISSEMKESEVVGYCNERLADYKVPRYVVFMDEPLPRMPSGKIAKRQLRDTFADVPADYDKVR</sequence>
<comment type="caution">
    <text evidence="4">The sequence shown here is derived from an EMBL/GenBank/DDBJ whole genome shotgun (WGS) entry which is preliminary data.</text>
</comment>
<dbReference type="GO" id="GO:0031956">
    <property type="term" value="F:medium-chain fatty acid-CoA ligase activity"/>
    <property type="evidence" value="ECO:0007669"/>
    <property type="project" value="TreeGrafter"/>
</dbReference>
<dbReference type="Gene3D" id="3.30.300.30">
    <property type="match status" value="1"/>
</dbReference>
<dbReference type="Pfam" id="PF13193">
    <property type="entry name" value="AMP-binding_C"/>
    <property type="match status" value="1"/>
</dbReference>
<dbReference type="Gene3D" id="2.30.38.10">
    <property type="entry name" value="Luciferase, Domain 3"/>
    <property type="match status" value="1"/>
</dbReference>
<name>A0A402BZP9_RHOWR</name>
<dbReference type="InterPro" id="IPR025110">
    <property type="entry name" value="AMP-bd_C"/>
</dbReference>
<dbReference type="InterPro" id="IPR045851">
    <property type="entry name" value="AMP-bd_C_sf"/>
</dbReference>
<keyword evidence="5" id="KW-1185">Reference proteome</keyword>
<dbReference type="GO" id="GO:0006631">
    <property type="term" value="P:fatty acid metabolic process"/>
    <property type="evidence" value="ECO:0007669"/>
    <property type="project" value="TreeGrafter"/>
</dbReference>
<dbReference type="EMBL" id="BHYM01000005">
    <property type="protein sequence ID" value="GCE36817.1"/>
    <property type="molecule type" value="Genomic_DNA"/>
</dbReference>
<gene>
    <name evidence="4" type="ORF">Rhow_005817</name>
</gene>
<evidence type="ECO:0000256" key="2">
    <source>
        <dbReference type="ARBA" id="ARBA00022598"/>
    </source>
</evidence>
<dbReference type="SUPFAM" id="SSF56801">
    <property type="entry name" value="Acetyl-CoA synthetase-like"/>
    <property type="match status" value="1"/>
</dbReference>